<evidence type="ECO:0000313" key="1">
    <source>
        <dbReference type="EMBL" id="XBV86479.1"/>
    </source>
</evidence>
<gene>
    <name evidence="1" type="ORF">ABOD76_09245</name>
</gene>
<reference evidence="1" key="1">
    <citation type="submission" date="2024-06" db="EMBL/GenBank/DDBJ databases">
        <title>Draft Genome Sequence of Deinococcus sonorensis Type Strain KR-87, a Biofilm Producing Representative of the Genus Deinococcus.</title>
        <authorList>
            <person name="Boren L.S."/>
            <person name="Grosso R.A."/>
            <person name="Hugenberg-Cox A.N."/>
            <person name="Hill J.T.E."/>
            <person name="Albert C.M."/>
            <person name="Tuohy J.M."/>
        </authorList>
    </citation>
    <scope>NUCLEOTIDE SEQUENCE</scope>
    <source>
        <strain evidence="1">KR-87</strain>
    </source>
</reference>
<dbReference type="AlphaFoldDB" id="A0AAU7UDB3"/>
<dbReference type="InterPro" id="IPR036828">
    <property type="entry name" value="TTHA1528-like_sf"/>
</dbReference>
<sequence>MSFTIADPLGLTGAPALTLQALQARFEGADLRGARLILLTDRQGERLQARYAVLVEASGERVLTAAAFGPHYGKAGMEALRRLAQWGDAQGLPVRETVLNASDFNRVVAEPDAEEVGRLVAASNPSDYGIYLS</sequence>
<organism evidence="1">
    <name type="scientific">Deinococcus sonorensis KR-87</name>
    <dbReference type="NCBI Taxonomy" id="694439"/>
    <lineage>
        <taxon>Bacteria</taxon>
        <taxon>Thermotogati</taxon>
        <taxon>Deinococcota</taxon>
        <taxon>Deinococci</taxon>
        <taxon>Deinococcales</taxon>
        <taxon>Deinococcaceae</taxon>
        <taxon>Deinococcus</taxon>
    </lineage>
</organism>
<dbReference type="Pfam" id="PF11432">
    <property type="entry name" value="DUF3197"/>
    <property type="match status" value="1"/>
</dbReference>
<dbReference type="RefSeq" id="WP_350244547.1">
    <property type="nucleotide sequence ID" value="NZ_CP158299.1"/>
</dbReference>
<accession>A0AAU7UDB3</accession>
<dbReference type="InterPro" id="IPR024443">
    <property type="entry name" value="DUF3197"/>
</dbReference>
<dbReference type="EMBL" id="CP158299">
    <property type="protein sequence ID" value="XBV86479.1"/>
    <property type="molecule type" value="Genomic_DNA"/>
</dbReference>
<protein>
    <submittedName>
        <fullName evidence="1">DUF3197 domain-containing protein</fullName>
    </submittedName>
</protein>
<dbReference type="SUPFAM" id="SSF143592">
    <property type="entry name" value="TTHA1528-like"/>
    <property type="match status" value="1"/>
</dbReference>
<proteinExistence type="predicted"/>
<name>A0AAU7UDB3_9DEIO</name>
<dbReference type="KEGG" id="dsc:ABOD76_09245"/>
<dbReference type="Gene3D" id="3.40.1530.10">
    <property type="entry name" value="TTHA1528-like"/>
    <property type="match status" value="1"/>
</dbReference>